<dbReference type="Gene3D" id="3.40.50.1820">
    <property type="entry name" value="alpha/beta hydrolase"/>
    <property type="match status" value="1"/>
</dbReference>
<dbReference type="GO" id="GO:0016788">
    <property type="term" value="F:hydrolase activity, acting on ester bonds"/>
    <property type="evidence" value="ECO:0007669"/>
    <property type="project" value="UniProtKB-ARBA"/>
</dbReference>
<dbReference type="InterPro" id="IPR036514">
    <property type="entry name" value="SGNH_hydro_sf"/>
</dbReference>
<sequence>MISALLVLTFCAGISARTIPPGVMKVNDEQPQCAGVSTELSEDRTQTWNGGVRHDFQYEGRDAIVVEPQQAAQGRPWIWRPAFFDAFPSVDKALLERGFHIVYYDVTHCYGSPKAVAQGTDFYRYVTETYRLSEKVTLEGFSRGGLYALNWAIENPEKVACIYLDAPVCDVFSWPGRKQTELWKGLLDAWELTDADMDSFTGNPIDNLAPLAKAGVPILAVCGDSDRTVPYEENMEVLRSRYLTLGAPVEVILKPGGDHHPHSLENPEPVVNFILRHQSAYKPYVHCNVRGSLQNSLVKFEKERKGRVAFLGGSITEMKGWKDMVEQQLKQRFPYTEFDFIEAGIGSTGTTPGAFRLQHDILSKGKIDLLFVEAAVNDHTNGFSPLEQVRGMEGEVRHALLENPETDIVMLHFIYDPFIPMLAKHQQPDVILNHERVANHYLVPSINLAQEISERMEAGEFTWEDFGGTHPLPFGHTFYAAAIAHLFDKMWTGISPDASIGPHNIPEQPLDTFSYYRGDFIDLDAATLNKGWKYVASWHPDNSYEKRRGFVDVPMLEATQPGNKLTLDFEGKAIGIFCTPGPSAGILEYSIDGGKFKRLDTFTSWSSHLYIPWVYMLETELETGRHRLVLRISKEKNPASKGHECQIRNFVVNR</sequence>
<dbReference type="Pfam" id="PF13472">
    <property type="entry name" value="Lipase_GDSL_2"/>
    <property type="match status" value="1"/>
</dbReference>
<gene>
    <name evidence="3" type="ORF">H9950_09530</name>
</gene>
<dbReference type="PANTHER" id="PTHR34407:SF1">
    <property type="entry name" value="SGNH HYDROLASE-TYPE ESTERASE DOMAIN-CONTAINING PROTEIN"/>
    <property type="match status" value="1"/>
</dbReference>
<dbReference type="PANTHER" id="PTHR34407">
    <property type="entry name" value="EXPRESSED PROTEIN"/>
    <property type="match status" value="1"/>
</dbReference>
<organism evidence="3 4">
    <name type="scientific">Candidatus Bacteroides avicola</name>
    <dbReference type="NCBI Taxonomy" id="2838468"/>
    <lineage>
        <taxon>Bacteria</taxon>
        <taxon>Pseudomonadati</taxon>
        <taxon>Bacteroidota</taxon>
        <taxon>Bacteroidia</taxon>
        <taxon>Bacteroidales</taxon>
        <taxon>Bacteroidaceae</taxon>
        <taxon>Bacteroides</taxon>
    </lineage>
</organism>
<accession>A0A9D2HVS2</accession>
<dbReference type="Gene3D" id="2.60.120.260">
    <property type="entry name" value="Galactose-binding domain-like"/>
    <property type="match status" value="1"/>
</dbReference>
<dbReference type="CDD" id="cd00229">
    <property type="entry name" value="SGNH_hydrolase"/>
    <property type="match status" value="1"/>
</dbReference>
<feature type="domain" description="SGNH hydrolase-type esterase" evidence="2">
    <location>
        <begin position="310"/>
        <end position="476"/>
    </location>
</feature>
<dbReference type="AlphaFoldDB" id="A0A9D2HVS2"/>
<comment type="caution">
    <text evidence="3">The sequence shown here is derived from an EMBL/GenBank/DDBJ whole genome shotgun (WGS) entry which is preliminary data.</text>
</comment>
<feature type="domain" description="Peptidase S9 prolyl oligopeptidase catalytic" evidence="1">
    <location>
        <begin position="127"/>
        <end position="260"/>
    </location>
</feature>
<proteinExistence type="predicted"/>
<dbReference type="InterPro" id="IPR001375">
    <property type="entry name" value="Peptidase_S9_cat"/>
</dbReference>
<dbReference type="Gene3D" id="3.40.50.1110">
    <property type="entry name" value="SGNH hydrolase"/>
    <property type="match status" value="1"/>
</dbReference>
<dbReference type="Proteomes" id="UP000823862">
    <property type="component" value="Unassembled WGS sequence"/>
</dbReference>
<dbReference type="SUPFAM" id="SSF52266">
    <property type="entry name" value="SGNH hydrolase"/>
    <property type="match status" value="1"/>
</dbReference>
<reference evidence="3" key="2">
    <citation type="submission" date="2021-04" db="EMBL/GenBank/DDBJ databases">
        <authorList>
            <person name="Gilroy R."/>
        </authorList>
    </citation>
    <scope>NUCLEOTIDE SEQUENCE</scope>
    <source>
        <strain evidence="3">ChiHjej12B11-9795</strain>
    </source>
</reference>
<dbReference type="InterPro" id="IPR029058">
    <property type="entry name" value="AB_hydrolase_fold"/>
</dbReference>
<dbReference type="Pfam" id="PF00326">
    <property type="entry name" value="Peptidase_S9"/>
    <property type="match status" value="1"/>
</dbReference>
<dbReference type="GO" id="GO:0008236">
    <property type="term" value="F:serine-type peptidase activity"/>
    <property type="evidence" value="ECO:0007669"/>
    <property type="project" value="InterPro"/>
</dbReference>
<dbReference type="EMBL" id="DWZI01000046">
    <property type="protein sequence ID" value="HJA86410.1"/>
    <property type="molecule type" value="Genomic_DNA"/>
</dbReference>
<keyword evidence="3" id="KW-0378">Hydrolase</keyword>
<protein>
    <submittedName>
        <fullName evidence="3">Alpha/beta fold hydrolase</fullName>
    </submittedName>
</protein>
<evidence type="ECO:0000259" key="2">
    <source>
        <dbReference type="Pfam" id="PF13472"/>
    </source>
</evidence>
<dbReference type="SUPFAM" id="SSF53474">
    <property type="entry name" value="alpha/beta-Hydrolases"/>
    <property type="match status" value="1"/>
</dbReference>
<dbReference type="GO" id="GO:0006508">
    <property type="term" value="P:proteolysis"/>
    <property type="evidence" value="ECO:0007669"/>
    <property type="project" value="InterPro"/>
</dbReference>
<reference evidence="3" key="1">
    <citation type="journal article" date="2021" name="PeerJ">
        <title>Extensive microbial diversity within the chicken gut microbiome revealed by metagenomics and culture.</title>
        <authorList>
            <person name="Gilroy R."/>
            <person name="Ravi A."/>
            <person name="Getino M."/>
            <person name="Pursley I."/>
            <person name="Horton D.L."/>
            <person name="Alikhan N.F."/>
            <person name="Baker D."/>
            <person name="Gharbi K."/>
            <person name="Hall N."/>
            <person name="Watson M."/>
            <person name="Adriaenssens E.M."/>
            <person name="Foster-Nyarko E."/>
            <person name="Jarju S."/>
            <person name="Secka A."/>
            <person name="Antonio M."/>
            <person name="Oren A."/>
            <person name="Chaudhuri R.R."/>
            <person name="La Ragione R."/>
            <person name="Hildebrand F."/>
            <person name="Pallen M.J."/>
        </authorList>
    </citation>
    <scope>NUCLEOTIDE SEQUENCE</scope>
    <source>
        <strain evidence="3">ChiHjej12B11-9795</strain>
    </source>
</reference>
<evidence type="ECO:0000313" key="3">
    <source>
        <dbReference type="EMBL" id="HJA86410.1"/>
    </source>
</evidence>
<evidence type="ECO:0000313" key="4">
    <source>
        <dbReference type="Proteomes" id="UP000823862"/>
    </source>
</evidence>
<evidence type="ECO:0000259" key="1">
    <source>
        <dbReference type="Pfam" id="PF00326"/>
    </source>
</evidence>
<dbReference type="InterPro" id="IPR013830">
    <property type="entry name" value="SGNH_hydro"/>
</dbReference>
<name>A0A9D2HVS2_9BACE</name>